<reference evidence="14" key="1">
    <citation type="journal article" date="2018" name="Genome Biol.">
        <title>SKESA: strategic k-mer extension for scrupulous assemblies.</title>
        <authorList>
            <person name="Souvorov A."/>
            <person name="Agarwala R."/>
            <person name="Lipman D.J."/>
        </authorList>
    </citation>
    <scope>NUCLEOTIDE SEQUENCE</scope>
    <source>
        <strain evidence="27">10-0327</strain>
        <strain evidence="26">13-0431</strain>
        <strain evidence="14">Salmonella enterica</strain>
    </source>
</reference>
<dbReference type="EMBL" id="DAAFYT010000056">
    <property type="protein sequence ID" value="HAB2060606.1"/>
    <property type="molecule type" value="Genomic_DNA"/>
</dbReference>
<sequence length="663" mass="75871">MKKDLHLHLQNKLQKILRAGNEALKPPRKIKPSKWVEENTYFISGPLRGNRTTLFEFQKEPLDTIINPKVRKVVLVSSAQLLKTSTLVNASYYLMANNPANMLHASITGQMLKKFKTGNFEQGIKASPTLQELVTKKTDKTSTNDQYQTECRDGTMIYYASLGAPSQLRSVTAKYLFLDEISGATETDEGDPIALVEQRATTFADSLIMMSSTPVTPDDPVMVEFNKSDQRHFYVPCPHCGEYHTLEWKNVKFDWVIVDNGRRKRADPETAKLHCPHCNHAITDVERNRAVTKGYWKADRPEITDVVGFQISRLYSPLTTIKKIVQDFADAHYNFDLRSFYNLSLGLPYEDEHNKQIDLTLLENQRDYSINIKKIPDDCLGLFVGIDQQLDRLECTTIGITDNEKKIYVLDHRTFSAIDTTKVESPAYKELVQFLKYPFKTMNGKPLRRFAAFIDSGNGNATSTVYRVCGQYRQNGEKILTAVKGSGQPHTELFRKSKTAGKEFILLNVNEGKNYIAKLISQSVSAEHENFANNIYFSGDLPDDYFIQLTSERRVFRGGNYVWEKRTKSNNDRNEMLDTLNYALISVKWVLSRLGAHPFKELRIYNANQLRKVQSEFDNDIDFSNIDTEDTQPQPINTKATTQPINKRRRTSFIAGGRSYKFK</sequence>
<dbReference type="EMBL" id="QDOG01000015">
    <property type="protein sequence ID" value="PVL89289.1"/>
    <property type="molecule type" value="Genomic_DNA"/>
</dbReference>
<evidence type="ECO:0000313" key="24">
    <source>
        <dbReference type="EMBL" id="HAE1220576.1"/>
    </source>
</evidence>
<evidence type="ECO:0000313" key="17">
    <source>
        <dbReference type="EMBL" id="HAB2060606.1"/>
    </source>
</evidence>
<proteinExistence type="predicted"/>
<dbReference type="EMBL" id="AAHMZR010000023">
    <property type="protein sequence ID" value="EBY0576682.1"/>
    <property type="molecule type" value="Genomic_DNA"/>
</dbReference>
<reference evidence="7" key="6">
    <citation type="submission" date="2019-01" db="EMBL/GenBank/DDBJ databases">
        <authorList>
            <consortium name="GenomeTrakr network: Whole genome sequencing for foodborne pathogen traceback"/>
        </authorList>
    </citation>
    <scope>NUCLEOTIDE SEQUENCE</scope>
    <source>
        <strain evidence="10">ADRDL-16-8871</strain>
        <strain evidence="7">FSIS21923161</strain>
    </source>
</reference>
<dbReference type="EMBL" id="AAGQKS010000020">
    <property type="protein sequence ID" value="EBQ8901915.1"/>
    <property type="molecule type" value="Genomic_DNA"/>
</dbReference>
<evidence type="ECO:0000313" key="22">
    <source>
        <dbReference type="EMBL" id="HAB5941843.1"/>
    </source>
</evidence>
<evidence type="ECO:0000313" key="13">
    <source>
        <dbReference type="EMBL" id="EDH7244601.1"/>
    </source>
</evidence>
<reference evidence="14" key="7">
    <citation type="submission" date="2019-10" db="EMBL/GenBank/DDBJ databases">
        <authorList>
            <consortium name="NCBI Pathogen Detection Project"/>
        </authorList>
    </citation>
    <scope>NUCLEOTIDE SEQUENCE</scope>
    <source>
        <strain evidence="27">10-0327</strain>
        <strain evidence="26">13-0431</strain>
        <strain evidence="14">Salmonella enterica</strain>
    </source>
</reference>
<evidence type="ECO:0000313" key="21">
    <source>
        <dbReference type="EMBL" id="HAB5771406.1"/>
    </source>
</evidence>
<dbReference type="InterPro" id="IPR046454">
    <property type="entry name" value="GpA_endonuclease"/>
</dbReference>
<dbReference type="EMBL" id="AAHVIS010000020">
    <property type="protein sequence ID" value="ECA7463499.1"/>
    <property type="molecule type" value="Genomic_DNA"/>
</dbReference>
<dbReference type="EMBL" id="DAAFXG010000016">
    <property type="protein sequence ID" value="HAB1884748.1"/>
    <property type="molecule type" value="Genomic_DNA"/>
</dbReference>
<dbReference type="EMBL" id="DAASRO010000016">
    <property type="protein sequence ID" value="HAE6730414.1"/>
    <property type="molecule type" value="Genomic_DNA"/>
</dbReference>
<dbReference type="EMBL" id="AAKNHU010000019">
    <property type="protein sequence ID" value="ECT6084950.1"/>
    <property type="molecule type" value="Genomic_DNA"/>
</dbReference>
<dbReference type="Gene3D" id="3.40.50.300">
    <property type="entry name" value="P-loop containing nucleotide triphosphate hydrolases"/>
    <property type="match status" value="1"/>
</dbReference>
<evidence type="ECO:0000313" key="15">
    <source>
        <dbReference type="EMBL" id="HAB1804660.1"/>
    </source>
</evidence>
<dbReference type="Pfam" id="PF20454">
    <property type="entry name" value="GpA_nuclease"/>
    <property type="match status" value="1"/>
</dbReference>
<name>A0A2T9HX96_SALET</name>
<feature type="domain" description="Phage terminase large subunit GpA ATPase" evidence="1">
    <location>
        <begin position="53"/>
        <end position="296"/>
    </location>
</feature>
<dbReference type="EMBL" id="DAAHFX010000017">
    <property type="protein sequence ID" value="HAB5941843.1"/>
    <property type="molecule type" value="Genomic_DNA"/>
</dbReference>
<dbReference type="EMBL" id="DAARAE010000166">
    <property type="protein sequence ID" value="HAE1458865.1"/>
    <property type="molecule type" value="Genomic_DNA"/>
</dbReference>
<gene>
    <name evidence="8" type="ORF">A3Z75_15785</name>
    <name evidence="11" type="ORF">B7643_17030</name>
    <name evidence="9" type="ORF">BEI99_21390</name>
    <name evidence="10" type="ORF">BH418_15650</name>
    <name evidence="28" type="ORF">C4792_21265</name>
    <name evidence="12" type="ORF">CB381_18215</name>
    <name evidence="13" type="ORF">CBN47_06120</name>
    <name evidence="3" type="ORF">DKS77_14165</name>
    <name evidence="5" type="ORF">DLB38_16905</name>
    <name evidence="4" type="ORF">DNV88_18385</name>
    <name evidence="6" type="ORF">DUR08_17215</name>
    <name evidence="7" type="ORF">EPK73_14555</name>
    <name evidence="24" type="ORF">G2913_20930</name>
    <name evidence="25" type="ORF">G3A30_20935</name>
    <name evidence="26" type="ORF">G4K93_004301</name>
    <name evidence="27" type="ORF">G9257_004742</name>
    <name evidence="20" type="ORF">GB020_20720</name>
    <name evidence="19" type="ORF">GB182_20990</name>
    <name evidence="22" type="ORF">GB352_20685</name>
    <name evidence="18" type="ORF">GB356_20985</name>
    <name evidence="23" type="ORF">GB394_21025</name>
    <name evidence="17" type="ORF">GB613_18425</name>
    <name evidence="21" type="ORF">GBS17_20990</name>
    <name evidence="14" type="ORF">GBX08_21020</name>
    <name evidence="15" type="ORF">GBY12_20700</name>
    <name evidence="16" type="ORF">GBY78_21025</name>
</gene>
<dbReference type="GO" id="GO:0004519">
    <property type="term" value="F:endonuclease activity"/>
    <property type="evidence" value="ECO:0007669"/>
    <property type="project" value="InterPro"/>
</dbReference>
<dbReference type="AlphaFoldDB" id="A0A2T9HX96"/>
<evidence type="ECO:0000313" key="8">
    <source>
        <dbReference type="EMBL" id="ECT6084950.1"/>
    </source>
</evidence>
<dbReference type="EMBL" id="AAKRAK010000018">
    <property type="protein sequence ID" value="ECU7934338.1"/>
    <property type="molecule type" value="Genomic_DNA"/>
</dbReference>
<comment type="caution">
    <text evidence="28">The sequence shown here is derived from an EMBL/GenBank/DDBJ whole genome shotgun (WGS) entry which is preliminary data.</text>
</comment>
<dbReference type="EMBL" id="DAAGBK010000014">
    <property type="protein sequence ID" value="HAB2371896.1"/>
    <property type="molecule type" value="Genomic_DNA"/>
</dbReference>
<dbReference type="InterPro" id="IPR046453">
    <property type="entry name" value="GpA_ATPase"/>
</dbReference>
<evidence type="ECO:0000313" key="16">
    <source>
        <dbReference type="EMBL" id="HAB1884748.1"/>
    </source>
</evidence>
<evidence type="ECO:0000313" key="11">
    <source>
        <dbReference type="EMBL" id="EDG5798386.1"/>
    </source>
</evidence>
<dbReference type="EMBL" id="AAMIOU010000008">
    <property type="protein sequence ID" value="EDH7244601.1"/>
    <property type="molecule type" value="Genomic_DNA"/>
</dbReference>
<evidence type="ECO:0000313" key="14">
    <source>
        <dbReference type="EMBL" id="HAB1572443.1"/>
    </source>
</evidence>
<evidence type="ECO:0000259" key="1">
    <source>
        <dbReference type="Pfam" id="PF05876"/>
    </source>
</evidence>
<evidence type="ECO:0000313" key="27">
    <source>
        <dbReference type="EMBL" id="HAF7549229.1"/>
    </source>
</evidence>
<dbReference type="EMBL" id="DAAQWY010000017">
    <property type="protein sequence ID" value="HAE1220576.1"/>
    <property type="molecule type" value="Genomic_DNA"/>
</dbReference>
<evidence type="ECO:0000313" key="9">
    <source>
        <dbReference type="EMBL" id="ECU7934338.1"/>
    </source>
</evidence>
<evidence type="ECO:0000313" key="3">
    <source>
        <dbReference type="EMBL" id="EBQ8901915.1"/>
    </source>
</evidence>
<evidence type="ECO:0000313" key="12">
    <source>
        <dbReference type="EMBL" id="EDH6341833.1"/>
    </source>
</evidence>
<reference evidence="28 29" key="2">
    <citation type="submission" date="2018-04" db="EMBL/GenBank/DDBJ databases">
        <title>Serotype diversity and antimicrobial resistance among Salmonella enterica isolated from patients at an equine referral hospital.</title>
        <authorList>
            <person name="Leon I.M."/>
            <person name="Lawhon S.D."/>
            <person name="Norman K.N."/>
            <person name="Threadgill D.S."/>
            <person name="Ohta N."/>
            <person name="Vinasco J."/>
            <person name="Scott H.M."/>
        </authorList>
    </citation>
    <scope>NUCLEOTIDE SEQUENCE [LARGE SCALE GENOMIC DNA]</scope>
    <source>
        <strain evidence="28 29">167</strain>
    </source>
</reference>
<dbReference type="EMBL" id="AAMEQR010000012">
    <property type="protein sequence ID" value="EDG5798386.1"/>
    <property type="molecule type" value="Genomic_DNA"/>
</dbReference>
<evidence type="ECO:0000313" key="26">
    <source>
        <dbReference type="EMBL" id="HAE6730414.1"/>
    </source>
</evidence>
<accession>A0A2T9HX96</accession>
<evidence type="ECO:0000313" key="23">
    <source>
        <dbReference type="EMBL" id="HAB6238650.1"/>
    </source>
</evidence>
<dbReference type="EMBL" id="AAMIHC010000022">
    <property type="protein sequence ID" value="EDH6341833.1"/>
    <property type="molecule type" value="Genomic_DNA"/>
</dbReference>
<dbReference type="Pfam" id="PF05876">
    <property type="entry name" value="GpA_ATPase"/>
    <property type="match status" value="1"/>
</dbReference>
<evidence type="ECO:0000313" key="29">
    <source>
        <dbReference type="Proteomes" id="UP000245147"/>
    </source>
</evidence>
<feature type="domain" description="Terminase large subunit GpA endonuclease" evidence="2">
    <location>
        <begin position="307"/>
        <end position="586"/>
    </location>
</feature>
<reference evidence="8" key="5">
    <citation type="submission" date="2018-07" db="EMBL/GenBank/DDBJ databases">
        <authorList>
            <consortium name="NARMS: The National Antimicrobial Resistance Monitoring System"/>
        </authorList>
    </citation>
    <scope>NUCLEOTIDE SEQUENCE</scope>
    <source>
        <strain evidence="8">CVM N57313F</strain>
        <strain evidence="9">FSIS1607168</strain>
    </source>
</reference>
<dbReference type="EMBL" id="DAAWDN010000156">
    <property type="protein sequence ID" value="HAF7549229.1"/>
    <property type="molecule type" value="Genomic_DNA"/>
</dbReference>
<dbReference type="EMBL" id="AALSOQ010000017">
    <property type="protein sequence ID" value="EDC9468130.1"/>
    <property type="molecule type" value="Genomic_DNA"/>
</dbReference>
<dbReference type="GO" id="GO:0016887">
    <property type="term" value="F:ATP hydrolysis activity"/>
    <property type="evidence" value="ECO:0007669"/>
    <property type="project" value="InterPro"/>
</dbReference>
<evidence type="ECO:0000313" key="4">
    <source>
        <dbReference type="EMBL" id="EBR0143520.1"/>
    </source>
</evidence>
<dbReference type="EMBL" id="DAAFUE010000014">
    <property type="protein sequence ID" value="HAB1572443.1"/>
    <property type="molecule type" value="Genomic_DNA"/>
</dbReference>
<evidence type="ECO:0000313" key="28">
    <source>
        <dbReference type="EMBL" id="PVL89289.1"/>
    </source>
</evidence>
<dbReference type="EMBL" id="DAAFWP010000016">
    <property type="protein sequence ID" value="HAB1804660.1"/>
    <property type="molecule type" value="Genomic_DNA"/>
</dbReference>
<evidence type="ECO:0000313" key="19">
    <source>
        <dbReference type="EMBL" id="HAB2426463.1"/>
    </source>
</evidence>
<dbReference type="EMBL" id="DAAGBW010000014">
    <property type="protein sequence ID" value="HAB2426463.1"/>
    <property type="molecule type" value="Genomic_DNA"/>
</dbReference>
<dbReference type="EMBL" id="AAHDEP010000030">
    <property type="protein sequence ID" value="EBU7986412.1"/>
    <property type="molecule type" value="Genomic_DNA"/>
</dbReference>
<evidence type="ECO:0000313" key="5">
    <source>
        <dbReference type="EMBL" id="EBU7986412.1"/>
    </source>
</evidence>
<evidence type="ECO:0000313" key="20">
    <source>
        <dbReference type="EMBL" id="HAB5023256.1"/>
    </source>
</evidence>
<dbReference type="EMBL" id="DAAHEN010000017">
    <property type="protein sequence ID" value="HAB5771406.1"/>
    <property type="molecule type" value="Genomic_DNA"/>
</dbReference>
<dbReference type="RefSeq" id="WP_001537313.1">
    <property type="nucleotide sequence ID" value="NZ_JADDHT010000017.1"/>
</dbReference>
<dbReference type="EMBL" id="DAAHHO010000015">
    <property type="protein sequence ID" value="HAB6238650.1"/>
    <property type="molecule type" value="Genomic_DNA"/>
</dbReference>
<evidence type="ECO:0000313" key="7">
    <source>
        <dbReference type="EMBL" id="ECA7463499.1"/>
    </source>
</evidence>
<dbReference type="Proteomes" id="UP000245147">
    <property type="component" value="Unassembled WGS sequence"/>
</dbReference>
<evidence type="ECO:0000313" key="6">
    <source>
        <dbReference type="EMBL" id="EBY0576682.1"/>
    </source>
</evidence>
<evidence type="ECO:0000313" key="10">
    <source>
        <dbReference type="EMBL" id="EDC9468130.1"/>
    </source>
</evidence>
<protein>
    <submittedName>
        <fullName evidence="28">Terminase</fullName>
    </submittedName>
</protein>
<reference evidence="11" key="4">
    <citation type="submission" date="2018-07" db="EMBL/GenBank/DDBJ databases">
        <authorList>
            <consortium name="PulseNet: The National Subtyping Network for Foodborne Disease Surveillance"/>
            <person name="Tarr C.L."/>
            <person name="Trees E."/>
            <person name="Katz L.S."/>
            <person name="Carleton-Romer H.A."/>
            <person name="Stroika S."/>
            <person name="Kucerova Z."/>
            <person name="Roache K.F."/>
            <person name="Sabol A.L."/>
            <person name="Besser J."/>
            <person name="Gerner-Smidt P."/>
        </authorList>
    </citation>
    <scope>NUCLEOTIDE SEQUENCE</scope>
    <source>
        <strain evidence="11">PNUSAS011364</strain>
        <strain evidence="13">PNUSAS013764</strain>
    </source>
</reference>
<organism evidence="28 29">
    <name type="scientific">Salmonella enterica subsp. enterica serovar Agona</name>
    <dbReference type="NCBI Taxonomy" id="58095"/>
    <lineage>
        <taxon>Bacteria</taxon>
        <taxon>Pseudomonadati</taxon>
        <taxon>Pseudomonadota</taxon>
        <taxon>Gammaproteobacteria</taxon>
        <taxon>Enterobacterales</taxon>
        <taxon>Enterobacteriaceae</taxon>
        <taxon>Salmonella</taxon>
    </lineage>
</organism>
<dbReference type="EMBL" id="DAAGXT010000017">
    <property type="protein sequence ID" value="HAB5023256.1"/>
    <property type="molecule type" value="Genomic_DNA"/>
</dbReference>
<evidence type="ECO:0000313" key="18">
    <source>
        <dbReference type="EMBL" id="HAB2371896.1"/>
    </source>
</evidence>
<reference evidence="4" key="3">
    <citation type="submission" date="2018-06" db="EMBL/GenBank/DDBJ databases">
        <authorList>
            <person name="Ashton P.M."/>
            <person name="Dallman T."/>
            <person name="Nair S."/>
            <person name="De Pinna E."/>
            <person name="Peters T."/>
            <person name="Grant K."/>
        </authorList>
    </citation>
    <scope>NUCLEOTIDE SEQUENCE</scope>
    <source>
        <strain evidence="6">152447</strain>
        <strain evidence="3">208936</strain>
        <strain evidence="5">250819</strain>
        <strain evidence="12">369915</strain>
        <strain evidence="4">428140</strain>
    </source>
</reference>
<dbReference type="InterPro" id="IPR027417">
    <property type="entry name" value="P-loop_NTPase"/>
</dbReference>
<dbReference type="Proteomes" id="UP000839928">
    <property type="component" value="Unassembled WGS sequence"/>
</dbReference>
<dbReference type="EMBL" id="AAGQWK010000019">
    <property type="protein sequence ID" value="EBR0143520.1"/>
    <property type="molecule type" value="Genomic_DNA"/>
</dbReference>
<evidence type="ECO:0000259" key="2">
    <source>
        <dbReference type="Pfam" id="PF20454"/>
    </source>
</evidence>
<evidence type="ECO:0000313" key="25">
    <source>
        <dbReference type="EMBL" id="HAE1458865.1"/>
    </source>
</evidence>